<sequence length="151" mass="17199">MVVFTTDKFVVTESYDSLWARRNRKDLSGKDRDTLLRSLSFALNRVLGQPVESGATDDRKVEQRAKYMLRWLSLEGLTKLGEPFPSSKAAVYQPRTLQESLKATQIILTKVDIFALTGYLDGLPLAIILARAFIRETGTSITEYLKFYRET</sequence>
<comment type="caution">
    <text evidence="1">The sequence shown here is derived from an EMBL/GenBank/DDBJ whole genome shotgun (WGS) entry which is preliminary data.</text>
</comment>
<dbReference type="AlphaFoldDB" id="A0A9W9R9J4"/>
<reference evidence="1" key="1">
    <citation type="submission" date="2022-12" db="EMBL/GenBank/DDBJ databases">
        <authorList>
            <person name="Petersen C."/>
        </authorList>
    </citation>
    <scope>NUCLEOTIDE SEQUENCE</scope>
    <source>
        <strain evidence="1">IBT 3081</strain>
    </source>
</reference>
<proteinExistence type="predicted"/>
<accession>A0A9W9R9J4</accession>
<protein>
    <submittedName>
        <fullName evidence="1">Uncharacterized protein</fullName>
    </submittedName>
</protein>
<reference evidence="1" key="2">
    <citation type="journal article" date="2023" name="IMA Fungus">
        <title>Comparative genomic study of the Penicillium genus elucidates a diverse pangenome and 15 lateral gene transfer events.</title>
        <authorList>
            <person name="Petersen C."/>
            <person name="Sorensen T."/>
            <person name="Nielsen M.R."/>
            <person name="Sondergaard T.E."/>
            <person name="Sorensen J.L."/>
            <person name="Fitzpatrick D.A."/>
            <person name="Frisvad J.C."/>
            <person name="Nielsen K.L."/>
        </authorList>
    </citation>
    <scope>NUCLEOTIDE SEQUENCE</scope>
    <source>
        <strain evidence="1">IBT 3081</strain>
    </source>
</reference>
<organism evidence="1 2">
    <name type="scientific">Penicillium concentricum</name>
    <dbReference type="NCBI Taxonomy" id="293559"/>
    <lineage>
        <taxon>Eukaryota</taxon>
        <taxon>Fungi</taxon>
        <taxon>Dikarya</taxon>
        <taxon>Ascomycota</taxon>
        <taxon>Pezizomycotina</taxon>
        <taxon>Eurotiomycetes</taxon>
        <taxon>Eurotiomycetidae</taxon>
        <taxon>Eurotiales</taxon>
        <taxon>Aspergillaceae</taxon>
        <taxon>Penicillium</taxon>
    </lineage>
</organism>
<evidence type="ECO:0000313" key="2">
    <source>
        <dbReference type="Proteomes" id="UP001147752"/>
    </source>
</evidence>
<dbReference type="EMBL" id="JAPZBT010000006">
    <property type="protein sequence ID" value="KAJ5356071.1"/>
    <property type="molecule type" value="Genomic_DNA"/>
</dbReference>
<keyword evidence="2" id="KW-1185">Reference proteome</keyword>
<gene>
    <name evidence="1" type="ORF">N7517_010680</name>
</gene>
<dbReference type="OrthoDB" id="6161812at2759"/>
<dbReference type="GeneID" id="81467586"/>
<name>A0A9W9R9J4_9EURO</name>
<dbReference type="Proteomes" id="UP001147752">
    <property type="component" value="Unassembled WGS sequence"/>
</dbReference>
<evidence type="ECO:0000313" key="1">
    <source>
        <dbReference type="EMBL" id="KAJ5356071.1"/>
    </source>
</evidence>
<dbReference type="RefSeq" id="XP_056574218.1">
    <property type="nucleotide sequence ID" value="XM_056728403.1"/>
</dbReference>